<feature type="compositionally biased region" description="Polar residues" evidence="1">
    <location>
        <begin position="150"/>
        <end position="161"/>
    </location>
</feature>
<proteinExistence type="predicted"/>
<dbReference type="EMBL" id="CALNXK010000006">
    <property type="protein sequence ID" value="CAH3037805.1"/>
    <property type="molecule type" value="Genomic_DNA"/>
</dbReference>
<reference evidence="2 3" key="1">
    <citation type="submission" date="2022-05" db="EMBL/GenBank/DDBJ databases">
        <authorList>
            <consortium name="Genoscope - CEA"/>
            <person name="William W."/>
        </authorList>
    </citation>
    <scope>NUCLEOTIDE SEQUENCE [LARGE SCALE GENOMIC DNA]</scope>
</reference>
<evidence type="ECO:0000313" key="2">
    <source>
        <dbReference type="EMBL" id="CAH3037805.1"/>
    </source>
</evidence>
<gene>
    <name evidence="2" type="ORF">PLOB_00039243</name>
</gene>
<name>A0ABN8MZ19_9CNID</name>
<comment type="caution">
    <text evidence="2">The sequence shown here is derived from an EMBL/GenBank/DDBJ whole genome shotgun (WGS) entry which is preliminary data.</text>
</comment>
<feature type="region of interest" description="Disordered" evidence="1">
    <location>
        <begin position="147"/>
        <end position="167"/>
    </location>
</feature>
<organism evidence="2 3">
    <name type="scientific">Porites lobata</name>
    <dbReference type="NCBI Taxonomy" id="104759"/>
    <lineage>
        <taxon>Eukaryota</taxon>
        <taxon>Metazoa</taxon>
        <taxon>Cnidaria</taxon>
        <taxon>Anthozoa</taxon>
        <taxon>Hexacorallia</taxon>
        <taxon>Scleractinia</taxon>
        <taxon>Fungiina</taxon>
        <taxon>Poritidae</taxon>
        <taxon>Porites</taxon>
    </lineage>
</organism>
<dbReference type="Proteomes" id="UP001159405">
    <property type="component" value="Unassembled WGS sequence"/>
</dbReference>
<sequence>MRLSVKRNSHANRLSALFKGRRASATDKQTTDDDAKRTADTFSMQKESTCFTSEELSLFHNSNKVKETEYLTVLNRILQEQIINTTEVYNIAGKMIRVECTGSSWKGHKVLFSRIVVAELKFELKMWKSSGRRTAAFPFAKREVHENDQSSRTATQETSFVRRNKPSPCHLSPVDDNRLKCKFEAIDVLLQILLHQDELTLKEYTINDRRIKYHLAKKNSITRWPLFGK</sequence>
<evidence type="ECO:0000256" key="1">
    <source>
        <dbReference type="SAM" id="MobiDB-lite"/>
    </source>
</evidence>
<keyword evidence="3" id="KW-1185">Reference proteome</keyword>
<protein>
    <submittedName>
        <fullName evidence="2">Uncharacterized protein</fullName>
    </submittedName>
</protein>
<accession>A0ABN8MZ19</accession>
<evidence type="ECO:0000313" key="3">
    <source>
        <dbReference type="Proteomes" id="UP001159405"/>
    </source>
</evidence>